<comment type="caution">
    <text evidence="1">The sequence shown here is derived from an EMBL/GenBank/DDBJ whole genome shotgun (WGS) entry which is preliminary data.</text>
</comment>
<protein>
    <submittedName>
        <fullName evidence="1">Uncharacterized protein</fullName>
    </submittedName>
</protein>
<gene>
    <name evidence="1" type="ORF">BPAE_0218g00160</name>
</gene>
<sequence>MSAPEPPSRTLSKAVFYNPNGIRSEGIRCPVDRDYNEVIYELYTIERESIRVAILDPSSWQLEDPTDDTGQGENGFEDYSRWEDKRKEFEDMFHAAFTDHDGLLYHDRDSDPRISISKITFYGITELES</sequence>
<dbReference type="EMBL" id="PQXI01000217">
    <property type="protein sequence ID" value="TGO21463.1"/>
    <property type="molecule type" value="Genomic_DNA"/>
</dbReference>
<evidence type="ECO:0000313" key="2">
    <source>
        <dbReference type="Proteomes" id="UP000297910"/>
    </source>
</evidence>
<dbReference type="Proteomes" id="UP000297910">
    <property type="component" value="Unassembled WGS sequence"/>
</dbReference>
<keyword evidence="2" id="KW-1185">Reference proteome</keyword>
<dbReference type="AlphaFoldDB" id="A0A4Z1FFQ6"/>
<name>A0A4Z1FFQ6_9HELO</name>
<organism evidence="1 2">
    <name type="scientific">Botrytis paeoniae</name>
    <dbReference type="NCBI Taxonomy" id="278948"/>
    <lineage>
        <taxon>Eukaryota</taxon>
        <taxon>Fungi</taxon>
        <taxon>Dikarya</taxon>
        <taxon>Ascomycota</taxon>
        <taxon>Pezizomycotina</taxon>
        <taxon>Leotiomycetes</taxon>
        <taxon>Helotiales</taxon>
        <taxon>Sclerotiniaceae</taxon>
        <taxon>Botrytis</taxon>
    </lineage>
</organism>
<proteinExistence type="predicted"/>
<reference evidence="1 2" key="1">
    <citation type="submission" date="2017-12" db="EMBL/GenBank/DDBJ databases">
        <title>Comparative genomics of Botrytis spp.</title>
        <authorList>
            <person name="Valero-Jimenez C.A."/>
            <person name="Tapia P."/>
            <person name="Veloso J."/>
            <person name="Silva-Moreno E."/>
            <person name="Staats M."/>
            <person name="Valdes J.H."/>
            <person name="Van Kan J.A.L."/>
        </authorList>
    </citation>
    <scope>NUCLEOTIDE SEQUENCE [LARGE SCALE GENOMIC DNA]</scope>
    <source>
        <strain evidence="1 2">Bp0003</strain>
    </source>
</reference>
<evidence type="ECO:0000313" key="1">
    <source>
        <dbReference type="EMBL" id="TGO21463.1"/>
    </source>
</evidence>
<accession>A0A4Z1FFQ6</accession>